<keyword evidence="6" id="KW-1185">Reference proteome</keyword>
<dbReference type="GO" id="GO:0034058">
    <property type="term" value="P:endosomal vesicle fusion"/>
    <property type="evidence" value="ECO:0007669"/>
    <property type="project" value="TreeGrafter"/>
</dbReference>
<evidence type="ECO:0000256" key="2">
    <source>
        <dbReference type="ARBA" id="ARBA00023136"/>
    </source>
</evidence>
<evidence type="ECO:0000313" key="6">
    <source>
        <dbReference type="Proteomes" id="UP000267096"/>
    </source>
</evidence>
<evidence type="ECO:0000256" key="3">
    <source>
        <dbReference type="ARBA" id="ARBA00038201"/>
    </source>
</evidence>
<organism evidence="7">
    <name type="scientific">Anisakis simplex</name>
    <name type="common">Herring worm</name>
    <dbReference type="NCBI Taxonomy" id="6269"/>
    <lineage>
        <taxon>Eukaryota</taxon>
        <taxon>Metazoa</taxon>
        <taxon>Ecdysozoa</taxon>
        <taxon>Nematoda</taxon>
        <taxon>Chromadorea</taxon>
        <taxon>Rhabditida</taxon>
        <taxon>Spirurina</taxon>
        <taxon>Ascaridomorpha</taxon>
        <taxon>Ascaridoidea</taxon>
        <taxon>Anisakidae</taxon>
        <taxon>Anisakis</taxon>
        <taxon>Anisakis simplex complex</taxon>
    </lineage>
</organism>
<keyword evidence="2" id="KW-0472">Membrane</keyword>
<reference evidence="7" key="1">
    <citation type="submission" date="2017-02" db="UniProtKB">
        <authorList>
            <consortium name="WormBaseParasite"/>
        </authorList>
    </citation>
    <scope>IDENTIFICATION</scope>
</reference>
<dbReference type="GO" id="GO:0012505">
    <property type="term" value="C:endomembrane system"/>
    <property type="evidence" value="ECO:0007669"/>
    <property type="project" value="UniProtKB-SubCell"/>
</dbReference>
<dbReference type="AlphaFoldDB" id="A0A0M3JHR7"/>
<evidence type="ECO:0000256" key="1">
    <source>
        <dbReference type="ARBA" id="ARBA00004184"/>
    </source>
</evidence>
<dbReference type="Pfam" id="PF10366">
    <property type="entry name" value="Vps39_1"/>
    <property type="match status" value="1"/>
</dbReference>
<reference evidence="5 6" key="2">
    <citation type="submission" date="2018-11" db="EMBL/GenBank/DDBJ databases">
        <authorList>
            <consortium name="Pathogen Informatics"/>
        </authorList>
    </citation>
    <scope>NUCLEOTIDE SEQUENCE [LARGE SCALE GENOMIC DNA]</scope>
</reference>
<name>A0A0M3JHR7_ANISI</name>
<dbReference type="InterPro" id="IPR019452">
    <property type="entry name" value="VPS39/TGF_beta_rcpt-assoc_1"/>
</dbReference>
<comment type="similarity">
    <text evidence="3">Belongs to the VAM6/VPS39 family.</text>
</comment>
<dbReference type="EMBL" id="UYRR01015980">
    <property type="protein sequence ID" value="VDK28179.1"/>
    <property type="molecule type" value="Genomic_DNA"/>
</dbReference>
<evidence type="ECO:0000313" key="5">
    <source>
        <dbReference type="EMBL" id="VDK28179.1"/>
    </source>
</evidence>
<dbReference type="PANTHER" id="PTHR12894">
    <property type="entry name" value="CNH DOMAIN CONTAINING"/>
    <property type="match status" value="1"/>
</dbReference>
<dbReference type="GO" id="GO:0006914">
    <property type="term" value="P:autophagy"/>
    <property type="evidence" value="ECO:0007669"/>
    <property type="project" value="TreeGrafter"/>
</dbReference>
<proteinExistence type="inferred from homology"/>
<dbReference type="OrthoDB" id="5325112at2759"/>
<accession>A0A0M3JHR7</accession>
<dbReference type="GO" id="GO:0005737">
    <property type="term" value="C:cytoplasm"/>
    <property type="evidence" value="ECO:0007669"/>
    <property type="project" value="TreeGrafter"/>
</dbReference>
<evidence type="ECO:0000313" key="7">
    <source>
        <dbReference type="WBParaSite" id="ASIM_0000718101-mRNA-1"/>
    </source>
</evidence>
<dbReference type="InterPro" id="IPR032914">
    <property type="entry name" value="Vam6/VPS39/TRAP1"/>
</dbReference>
<dbReference type="GO" id="GO:0016020">
    <property type="term" value="C:membrane"/>
    <property type="evidence" value="ECO:0007669"/>
    <property type="project" value="TreeGrafter"/>
</dbReference>
<protein>
    <submittedName>
        <fullName evidence="7">Vam6/Vps39-like protein (inferred by orthology to a human protein)</fullName>
    </submittedName>
</protein>
<evidence type="ECO:0000259" key="4">
    <source>
        <dbReference type="Pfam" id="PF10366"/>
    </source>
</evidence>
<comment type="subcellular location">
    <subcellularLocation>
        <location evidence="1">Endomembrane system</location>
        <topology evidence="1">Peripheral membrane protein</topology>
    </subcellularLocation>
</comment>
<dbReference type="WBParaSite" id="ASIM_0000718101-mRNA-1">
    <property type="protein sequence ID" value="ASIM_0000718101-mRNA-1"/>
    <property type="gene ID" value="ASIM_0000718101"/>
</dbReference>
<dbReference type="PANTHER" id="PTHR12894:SF49">
    <property type="entry name" value="VAM6_VPS39-LIKE PROTEIN"/>
    <property type="match status" value="1"/>
</dbReference>
<gene>
    <name evidence="5" type="ORF">ASIM_LOCUS6951</name>
</gene>
<sequence length="104" mass="11835">MRLPDNMCILADSESLLLEHEKYYELYLLYEKRSLHQKALTLLKEHAHMPGTALSGTELTVQYLQKLGNLHLDTIFAFASWVLHDDLNAGLSVSFVLVKSVSVF</sequence>
<dbReference type="Proteomes" id="UP000267096">
    <property type="component" value="Unassembled WGS sequence"/>
</dbReference>
<feature type="domain" description="Vacuolar sorting protein 39/Transforming growth factor beta receptor-associated" evidence="4">
    <location>
        <begin position="5"/>
        <end position="83"/>
    </location>
</feature>